<organism evidence="1">
    <name type="scientific">Canine parvovirus type 2</name>
    <name type="common">CPV-2</name>
    <dbReference type="NCBI Taxonomy" id="10788"/>
    <lineage>
        <taxon>Viruses</taxon>
        <taxon>Monodnaviria</taxon>
        <taxon>Shotokuvirae</taxon>
        <taxon>Cossaviricota</taxon>
        <taxon>Quintoviricetes</taxon>
        <taxon>Piccovirales</taxon>
        <taxon>Parvoviridae</taxon>
        <taxon>Parvovirinae</taxon>
        <taxon>Protoparvovirus</taxon>
        <taxon>Protoparvovirus carnivoran1</taxon>
    </lineage>
</organism>
<organismHost>
    <name type="scientific">Felis catus</name>
    <name type="common">Cat</name>
    <name type="synonym">Felis silvestris catus</name>
    <dbReference type="NCBI Taxonomy" id="9685"/>
</organismHost>
<name>A0A3G1HH26_PAVC</name>
<organismHost>
    <name type="scientific">Canis lupus familiaris</name>
    <name type="common">Dog</name>
    <name type="synonym">Canis familiaris</name>
    <dbReference type="NCBI Taxonomy" id="9615"/>
</organismHost>
<evidence type="ECO:0000313" key="1">
    <source>
        <dbReference type="EMBL" id="AQX37230.1"/>
    </source>
</evidence>
<proteinExistence type="predicted"/>
<protein>
    <submittedName>
        <fullName evidence="1">Major capsid protein VP1</fullName>
    </submittedName>
</protein>
<reference evidence="1" key="1">
    <citation type="journal article" date="2016" name="One Health">
        <title>Evidence of canine parvovirus transmission to a civet cat (Paradoxurus musangus) in Singapore.</title>
        <authorList>
            <person name="Mendenhall I.H."/>
            <person name="Low D."/>
            <person name="Neves E.S."/>
            <person name="Anwar A."/>
            <person name="Oh S."/>
            <person name="Su Y.C.F."/>
            <person name="Smith G.J.D."/>
        </authorList>
    </citation>
    <scope>NUCLEOTIDE SEQUENCE</scope>
    <source>
        <strain evidence="1">2a</strain>
    </source>
</reference>
<dbReference type="EMBL" id="KX618915">
    <property type="protein sequence ID" value="AQX37230.1"/>
    <property type="molecule type" value="Genomic_DNA"/>
</dbReference>
<sequence length="26" mass="2852">MAPPAKRARRGKGVLVKWGEGKNLMT</sequence>
<accession>A0A3G1HH26</accession>